<feature type="transmembrane region" description="Helical" evidence="2">
    <location>
        <begin position="21"/>
        <end position="39"/>
    </location>
</feature>
<feature type="region of interest" description="Disordered" evidence="1">
    <location>
        <begin position="567"/>
        <end position="603"/>
    </location>
</feature>
<evidence type="ECO:0000259" key="4">
    <source>
        <dbReference type="Pfam" id="PF22599"/>
    </source>
</evidence>
<dbReference type="Proteomes" id="UP000327294">
    <property type="component" value="Chromosome"/>
</dbReference>
<proteinExistence type="predicted"/>
<dbReference type="InterPro" id="IPR024983">
    <property type="entry name" value="CHAT_dom"/>
</dbReference>
<evidence type="ECO:0000256" key="1">
    <source>
        <dbReference type="SAM" id="MobiDB-lite"/>
    </source>
</evidence>
<dbReference type="KEGG" id="sphv:F9278_44985"/>
<dbReference type="EMBL" id="CP045096">
    <property type="protein sequence ID" value="QFR02129.1"/>
    <property type="molecule type" value="Genomic_DNA"/>
</dbReference>
<keyword evidence="2" id="KW-0812">Transmembrane</keyword>
<accession>A0A5P8KHA0</accession>
<feature type="compositionally biased region" description="Basic and acidic residues" evidence="1">
    <location>
        <begin position="1059"/>
        <end position="1074"/>
    </location>
</feature>
<protein>
    <submittedName>
        <fullName evidence="5">CHAT domain-containing protein</fullName>
    </submittedName>
</protein>
<evidence type="ECO:0000256" key="2">
    <source>
        <dbReference type="SAM" id="Phobius"/>
    </source>
</evidence>
<feature type="region of interest" description="Disordered" evidence="1">
    <location>
        <begin position="1048"/>
        <end position="1079"/>
    </location>
</feature>
<feature type="domain" description="CHAT" evidence="3">
    <location>
        <begin position="728"/>
        <end position="955"/>
    </location>
</feature>
<feature type="region of interest" description="Disordered" evidence="1">
    <location>
        <begin position="1300"/>
        <end position="1325"/>
    </location>
</feature>
<evidence type="ECO:0000313" key="5">
    <source>
        <dbReference type="EMBL" id="QFR02129.1"/>
    </source>
</evidence>
<feature type="transmembrane region" description="Helical" evidence="2">
    <location>
        <begin position="90"/>
        <end position="110"/>
    </location>
</feature>
<evidence type="ECO:0000259" key="3">
    <source>
        <dbReference type="Pfam" id="PF12770"/>
    </source>
</evidence>
<keyword evidence="2" id="KW-0472">Membrane</keyword>
<dbReference type="RefSeq" id="WP_152173449.1">
    <property type="nucleotide sequence ID" value="NZ_CP045096.1"/>
</dbReference>
<sequence length="1479" mass="156557">MFSRLSTYRVILALRHTVADAVPVVVFVAAGLGWLAVTQDASAGGARWRDAPLGPLTDVLPYGSASVLVAAVALMTLLRLGTRLDAESPFPLALQKVFLGVMTLVAAVWAVHDRPGGTVLRYGPLTAAVLLALVVRRARWSGTLAWLRRRTAAGFGPSSRAALGLRPYVALRNLGTAYPEIQLFTTNLAETQAQKSAAVFRDRGDAASEAFCWALGIDYMIARNQLPHAERLVRAMRDSPEVAGQPAALAAEAALLRAVGESERALSTLRQAAGAARRVPAALRGLIAEVALEASAGPVAPAGPGQRTALVWRQEYGTVFLDLVVEARGLAATDPDRALTLVYRLCRLPDRVAPFARGGDSDAHMRSYQRGRTATGLALMLAAEIHEVRGHHGAATGAYLDALSEFEANVERTRAARCIVLGFLNALRAGYDDPDQEEKALDMIRVGLQILESDRGALRGEEHRAAWLAAQQELYARVFTFVSTGPHAHPGKAAELGLWLLESLHRTLTEALIGAEDGPWHPVGDTELQSLARQEAAVRARTAEEFAAVQERIRSLGARTHLLRRLASARRGDDTPPSPPTGGPTATAEGTADAAQDGPAISDTTDVQDLFDRLGDRVALLYHCRRDPRGWSVLSAIVSAAHGTRLHRTRLDALAGEEISDLLTPAGVLDALAAADEARTTMLYYTPLDDPVWAELSRALVPAAWWDLLCPEDEGAVRGGTPREGTVREEAVREVVVVPDGPLSALPFAALPVRDRRPLLEHALITLTPALSMLRPPSAPLPARPTAARPTVVSHIGVGLRPESAAAEVAALERIAASVTVRRTADRARLEAALRAQPAADLAIISAHGSPGAAVDRSLWLADGSTLSAASAAMLPWPSTVVLGSCWVSGMVVDTGREPFGFPLACFLGGADTVVGGAAPVPDEIAAADIGRLIASVPHGRAPLSVLREAALVRVRTVPLSDLDAATVGGLITWSTAAPSLRPPPRPTATVFWARSGLSVEHVTSQGQLTLVLPSSVRAVLDLATDTCPGRPVDTMGFAVAAFTSDPANWQPLPGRPTSDTRDEPPEGRSDRVLLDASPGPRPYLITAALARALRRAERLAEGAHRTAPRHVITAALFDDESAVGRWVSACGPRGEQWAERHCLQPLGGEPDPDILLGTAPGDEDRHRTRMAATDRRHYDSVVDTYNWPVALLVGLLILGVPALLGAPHAPASPAPFHPTTVTVTFAPADDGTDPADLDLAMTRLRDRAARSGVTGAEFTASGATITATAPFKYRERLVALAEGESDMLIRPVLALKSATPDTQPQPQLGTDGTASPQAGGDAATAALQQRFAATECPSDATSAEETAASTPLSEPVVLCDVRDPITYLLGAAALTGDDVTEAESSYAADRGWHILLSFDTAGGKKFAQLTARLATQVSPRNQLAITAGGRVVSAPYVTQALTEGRVEISGSFDERQATEIADELNGRPLYRVVEVTSR</sequence>
<dbReference type="Pfam" id="PF12770">
    <property type="entry name" value="CHAT"/>
    <property type="match status" value="1"/>
</dbReference>
<organism evidence="5 6">
    <name type="scientific">Streptomyces phaeolivaceus</name>
    <dbReference type="NCBI Taxonomy" id="2653200"/>
    <lineage>
        <taxon>Bacteria</taxon>
        <taxon>Bacillati</taxon>
        <taxon>Actinomycetota</taxon>
        <taxon>Actinomycetes</taxon>
        <taxon>Kitasatosporales</taxon>
        <taxon>Streptomycetaceae</taxon>
        <taxon>Streptomyces</taxon>
    </lineage>
</organism>
<evidence type="ECO:0000313" key="6">
    <source>
        <dbReference type="Proteomes" id="UP000327294"/>
    </source>
</evidence>
<dbReference type="Pfam" id="PF22599">
    <property type="entry name" value="SecDF_P1_head"/>
    <property type="match status" value="1"/>
</dbReference>
<feature type="compositionally biased region" description="Low complexity" evidence="1">
    <location>
        <begin position="583"/>
        <end position="598"/>
    </location>
</feature>
<gene>
    <name evidence="5" type="ORF">F9278_44985</name>
</gene>
<keyword evidence="6" id="KW-1185">Reference proteome</keyword>
<feature type="domain" description="SecDF P1 head subdomain" evidence="4">
    <location>
        <begin position="1367"/>
        <end position="1467"/>
    </location>
</feature>
<dbReference type="Gene3D" id="3.30.1360.200">
    <property type="match status" value="1"/>
</dbReference>
<feature type="transmembrane region" description="Helical" evidence="2">
    <location>
        <begin position="59"/>
        <end position="78"/>
    </location>
</feature>
<feature type="compositionally biased region" description="Polar residues" evidence="1">
    <location>
        <begin position="1300"/>
        <end position="1317"/>
    </location>
</feature>
<keyword evidence="2" id="KW-1133">Transmembrane helix</keyword>
<reference evidence="5 6" key="1">
    <citation type="submission" date="2019-10" db="EMBL/GenBank/DDBJ databases">
        <title>Streptomyces sp. strain GY16 isolated from leaves of Broussonetia papyrifera.</title>
        <authorList>
            <person name="Mo P."/>
        </authorList>
    </citation>
    <scope>NUCLEOTIDE SEQUENCE [LARGE SCALE GENOMIC DNA]</scope>
    <source>
        <strain evidence="5 6">GY16</strain>
    </source>
</reference>
<name>A0A5P8KHA0_9ACTN</name>
<dbReference type="InterPro" id="IPR054384">
    <property type="entry name" value="SecDF_P1_head"/>
</dbReference>